<dbReference type="AlphaFoldDB" id="W9H832"/>
<proteinExistence type="predicted"/>
<dbReference type="STRING" id="1385369.N825_33865"/>
<protein>
    <recommendedName>
        <fullName evidence="3">Porin</fullName>
    </recommendedName>
</protein>
<keyword evidence="2" id="KW-1185">Reference proteome</keyword>
<name>W9H832_9PROT</name>
<evidence type="ECO:0000313" key="1">
    <source>
        <dbReference type="EMBL" id="EWY40921.1"/>
    </source>
</evidence>
<dbReference type="EMBL" id="AVFL01000006">
    <property type="protein sequence ID" value="EWY40921.1"/>
    <property type="molecule type" value="Genomic_DNA"/>
</dbReference>
<reference evidence="1 2" key="1">
    <citation type="submission" date="2013-08" db="EMBL/GenBank/DDBJ databases">
        <title>The genome sequence of Skermanella stibiiresistens.</title>
        <authorList>
            <person name="Zhu W."/>
            <person name="Wang G."/>
        </authorList>
    </citation>
    <scope>NUCLEOTIDE SEQUENCE [LARGE SCALE GENOMIC DNA]</scope>
    <source>
        <strain evidence="1 2">SB22</strain>
    </source>
</reference>
<gene>
    <name evidence="1" type="ORF">N825_33865</name>
</gene>
<accession>W9H832</accession>
<sequence length="229" mass="24519">MTAQETDTDEGMVTGNLAITTDYVARGFSQTDRDPAIQGGLDWIMKAGSITPYLGTWASSVDGKRALGVPGAHAELDIYGGLIIPLFGVDFDVGLLGYLYPGANAEGFNPNYLEYKVAGTYTALEMLAVTPSYSYSSNYFGLGYASHYVNLDFAVAPPDLPLGLTFHGSVGRSVFSSDYAVDYTDYAVGASIEVEGFSLSVSYTDTNLNEDSCAKLCGKRVVGKIQYDF</sequence>
<dbReference type="NCBIfam" id="TIGR02001">
    <property type="entry name" value="gcw_chp"/>
    <property type="match status" value="1"/>
</dbReference>
<dbReference type="Pfam" id="PF09694">
    <property type="entry name" value="Gcw_chp"/>
    <property type="match status" value="1"/>
</dbReference>
<evidence type="ECO:0000313" key="2">
    <source>
        <dbReference type="Proteomes" id="UP000019486"/>
    </source>
</evidence>
<dbReference type="Proteomes" id="UP000019486">
    <property type="component" value="Unassembled WGS sequence"/>
</dbReference>
<organism evidence="1 2">
    <name type="scientific">Skermanella stibiiresistens SB22</name>
    <dbReference type="NCBI Taxonomy" id="1385369"/>
    <lineage>
        <taxon>Bacteria</taxon>
        <taxon>Pseudomonadati</taxon>
        <taxon>Pseudomonadota</taxon>
        <taxon>Alphaproteobacteria</taxon>
        <taxon>Rhodospirillales</taxon>
        <taxon>Azospirillaceae</taxon>
        <taxon>Skermanella</taxon>
    </lineage>
</organism>
<comment type="caution">
    <text evidence="1">The sequence shown here is derived from an EMBL/GenBank/DDBJ whole genome shotgun (WGS) entry which is preliminary data.</text>
</comment>
<evidence type="ECO:0008006" key="3">
    <source>
        <dbReference type="Google" id="ProtNLM"/>
    </source>
</evidence>
<dbReference type="InterPro" id="IPR010239">
    <property type="entry name" value="CHP02001"/>
</dbReference>